<protein>
    <submittedName>
        <fullName evidence="1">Uncharacterized protein</fullName>
    </submittedName>
</protein>
<dbReference type="AlphaFoldDB" id="A0A9W5Y251"/>
<reference evidence="1" key="1">
    <citation type="journal article" date="2023" name="Int. J. Syst. Evol. Microbiol.">
        <title>&lt;i&gt;Clostridium folliculivorans&lt;/i&gt; sp. nov., isolated from soil samples of an organic paddy in Japan.</title>
        <authorList>
            <person name="Tazawa J."/>
            <person name="Kobayashi H."/>
            <person name="Tanizawa Y."/>
            <person name="Uchino A."/>
            <person name="Tanaka F."/>
            <person name="Urashima Y."/>
            <person name="Miura S."/>
            <person name="Sakamoto M."/>
            <person name="Ohkuma M."/>
            <person name="Tohno M."/>
        </authorList>
    </citation>
    <scope>NUCLEOTIDE SEQUENCE</scope>
    <source>
        <strain evidence="1">D1-1</strain>
    </source>
</reference>
<comment type="caution">
    <text evidence="1">The sequence shown here is derived from an EMBL/GenBank/DDBJ whole genome shotgun (WGS) entry which is preliminary data.</text>
</comment>
<organism evidence="1 2">
    <name type="scientific">Clostridium folliculivorans</name>
    <dbReference type="NCBI Taxonomy" id="2886038"/>
    <lineage>
        <taxon>Bacteria</taxon>
        <taxon>Bacillati</taxon>
        <taxon>Bacillota</taxon>
        <taxon>Clostridia</taxon>
        <taxon>Eubacteriales</taxon>
        <taxon>Clostridiaceae</taxon>
        <taxon>Clostridium</taxon>
    </lineage>
</organism>
<evidence type="ECO:0000313" key="1">
    <source>
        <dbReference type="EMBL" id="GKU25196.1"/>
    </source>
</evidence>
<keyword evidence="2" id="KW-1185">Reference proteome</keyword>
<sequence length="135" mass="15346">MSDNGFEFVESRRMKKVSNNDNGPVVVERGNKVVDKVVDNFENILSLAGDIVEIKKMQVQSDAILAKMKEDRENLLAEAKAYAERKNADTNSVVEKMKVIQSMMKEFYQFNNSNMSGEDFSRVISEIVTQMGRID</sequence>
<accession>A0A9W5Y251</accession>
<dbReference type="RefSeq" id="WP_261852157.1">
    <property type="nucleotide sequence ID" value="NZ_BQXY01000002.1"/>
</dbReference>
<gene>
    <name evidence="1" type="ORF">CFOLD11_20220</name>
</gene>
<evidence type="ECO:0000313" key="2">
    <source>
        <dbReference type="Proteomes" id="UP001057868"/>
    </source>
</evidence>
<proteinExistence type="predicted"/>
<dbReference type="EMBL" id="BQXY01000002">
    <property type="protein sequence ID" value="GKU25196.1"/>
    <property type="molecule type" value="Genomic_DNA"/>
</dbReference>
<dbReference type="Proteomes" id="UP001057868">
    <property type="component" value="Unassembled WGS sequence"/>
</dbReference>
<name>A0A9W5Y251_9CLOT</name>